<dbReference type="Pfam" id="PF17827">
    <property type="entry name" value="PrmC_N"/>
    <property type="match status" value="1"/>
</dbReference>
<dbReference type="Pfam" id="PF13847">
    <property type="entry name" value="Methyltransf_31"/>
    <property type="match status" value="1"/>
</dbReference>
<dbReference type="STRING" id="264731.PRU_2398"/>
<keyword evidence="2" id="KW-0808">Transferase</keyword>
<keyword evidence="3" id="KW-0949">S-adenosyl-L-methionine</keyword>
<dbReference type="Gene3D" id="1.10.8.10">
    <property type="entry name" value="DNA helicase RuvA subunit, C-terminal domain"/>
    <property type="match status" value="1"/>
</dbReference>
<dbReference type="KEGG" id="pru:PRU_2398"/>
<dbReference type="GO" id="GO:0032259">
    <property type="term" value="P:methylation"/>
    <property type="evidence" value="ECO:0007669"/>
    <property type="project" value="UniProtKB-KW"/>
</dbReference>
<accession>D5EVZ6</accession>
<organism evidence="6 7">
    <name type="scientific">Xylanibacter ruminicola (strain ATCC 19189 / DSM 19721 / CIP 105475 / JCM 8958 / 23)</name>
    <name type="common">Prevotella ruminicola</name>
    <dbReference type="NCBI Taxonomy" id="264731"/>
    <lineage>
        <taxon>Bacteria</taxon>
        <taxon>Pseudomonadati</taxon>
        <taxon>Bacteroidota</taxon>
        <taxon>Bacteroidia</taxon>
        <taxon>Bacteroidales</taxon>
        <taxon>Prevotellaceae</taxon>
        <taxon>Xylanibacter</taxon>
    </lineage>
</organism>
<dbReference type="CDD" id="cd02440">
    <property type="entry name" value="AdoMet_MTases"/>
    <property type="match status" value="1"/>
</dbReference>
<dbReference type="eggNOG" id="COG2890">
    <property type="taxonomic scope" value="Bacteria"/>
</dbReference>
<dbReference type="EMBL" id="CP002006">
    <property type="protein sequence ID" value="ADE81538.1"/>
    <property type="molecule type" value="Genomic_DNA"/>
</dbReference>
<feature type="domain" description="Release factor glutamine methyltransferase N-terminal" evidence="5">
    <location>
        <begin position="21"/>
        <end position="77"/>
    </location>
</feature>
<dbReference type="HOGENOM" id="CLU_018398_3_2_10"/>
<evidence type="ECO:0000256" key="1">
    <source>
        <dbReference type="ARBA" id="ARBA00022603"/>
    </source>
</evidence>
<dbReference type="SUPFAM" id="SSF53335">
    <property type="entry name" value="S-adenosyl-L-methionine-dependent methyltransferases"/>
    <property type="match status" value="1"/>
</dbReference>
<dbReference type="PROSITE" id="PS00092">
    <property type="entry name" value="N6_MTASE"/>
    <property type="match status" value="1"/>
</dbReference>
<evidence type="ECO:0000256" key="2">
    <source>
        <dbReference type="ARBA" id="ARBA00022679"/>
    </source>
</evidence>
<dbReference type="PANTHER" id="PTHR18895">
    <property type="entry name" value="HEMK METHYLTRANSFERASE"/>
    <property type="match status" value="1"/>
</dbReference>
<dbReference type="NCBIfam" id="TIGR03534">
    <property type="entry name" value="RF_mod_PrmC"/>
    <property type="match status" value="1"/>
</dbReference>
<dbReference type="Proteomes" id="UP000000927">
    <property type="component" value="Chromosome"/>
</dbReference>
<evidence type="ECO:0000313" key="6">
    <source>
        <dbReference type="EMBL" id="ADE81538.1"/>
    </source>
</evidence>
<dbReference type="InterPro" id="IPR019874">
    <property type="entry name" value="RF_methyltr_PrmC"/>
</dbReference>
<dbReference type="InterPro" id="IPR002052">
    <property type="entry name" value="DNA_methylase_N6_adenine_CS"/>
</dbReference>
<keyword evidence="7" id="KW-1185">Reference proteome</keyword>
<dbReference type="AlphaFoldDB" id="D5EVZ6"/>
<dbReference type="InterPro" id="IPR040758">
    <property type="entry name" value="PrmC_N"/>
</dbReference>
<dbReference type="Gene3D" id="3.40.50.150">
    <property type="entry name" value="Vaccinia Virus protein VP39"/>
    <property type="match status" value="1"/>
</dbReference>
<dbReference type="GO" id="GO:0008276">
    <property type="term" value="F:protein methyltransferase activity"/>
    <property type="evidence" value="ECO:0007669"/>
    <property type="project" value="InterPro"/>
</dbReference>
<dbReference type="NCBIfam" id="TIGR00536">
    <property type="entry name" value="hemK_fam"/>
    <property type="match status" value="1"/>
</dbReference>
<reference evidence="6 7" key="1">
    <citation type="journal article" date="2010" name="Microb. Ecol.">
        <title>Comparative genome analysis of Prevotella ruminicola and Prevotella bryantii: insights into their environmental niche.</title>
        <authorList>
            <consortium name="North American Consortium for Rumen Bacteria"/>
            <person name="Purushe J."/>
            <person name="Fouts D.E."/>
            <person name="Morrison M."/>
            <person name="White B.A."/>
            <person name="Mackie R.I."/>
            <person name="Coutinho P.M."/>
            <person name="Henrissat B."/>
            <person name="Nelson K.E."/>
        </authorList>
    </citation>
    <scope>NUCLEOTIDE SEQUENCE [LARGE SCALE GENOMIC DNA]</scope>
    <source>
        <strain evidence="7">ATCC 19189 / JCM 8958 / 23</strain>
    </source>
</reference>
<feature type="domain" description="Methyltransferase" evidence="4">
    <location>
        <begin position="122"/>
        <end position="218"/>
    </location>
</feature>
<dbReference type="InterPro" id="IPR050320">
    <property type="entry name" value="N5-glutamine_MTase"/>
</dbReference>
<protein>
    <submittedName>
        <fullName evidence="6">Modification methylase, HemK family</fullName>
    </submittedName>
</protein>
<dbReference type="InterPro" id="IPR004556">
    <property type="entry name" value="HemK-like"/>
</dbReference>
<evidence type="ECO:0000313" key="7">
    <source>
        <dbReference type="Proteomes" id="UP000000927"/>
    </source>
</evidence>
<evidence type="ECO:0000256" key="3">
    <source>
        <dbReference type="ARBA" id="ARBA00022691"/>
    </source>
</evidence>
<evidence type="ECO:0000259" key="5">
    <source>
        <dbReference type="Pfam" id="PF17827"/>
    </source>
</evidence>
<dbReference type="GO" id="GO:0003676">
    <property type="term" value="F:nucleic acid binding"/>
    <property type="evidence" value="ECO:0007669"/>
    <property type="project" value="InterPro"/>
</dbReference>
<sequence length="291" mass="32631">MYFCTMNYEELCQRLCKIYDAGEAKALVRWVLDVRFGLSTADIYCGKVTQLSANDQAELEKIMQRLEKAEPVQYVLGVADFCGRQFYVAPGVLIPRPETAELCHLIGEEFKGKLAEDKGKLKGCSVLDIGTGSGCIAITLALDIPDSKVTAWDISDEALAIARHNAQALGADVKFEKHDALALETEADRWDVIVSNPPYICRKEADEMEENVLKYEPDTALFVPDDDPLLFYRHIMHYAKLALKQGGRLYYEINPIYADSIVENLQTLGFVDIAKIDDQYGKTRFIKATKA</sequence>
<proteinExistence type="predicted"/>
<dbReference type="InterPro" id="IPR029063">
    <property type="entry name" value="SAM-dependent_MTases_sf"/>
</dbReference>
<keyword evidence="1 6" id="KW-0489">Methyltransferase</keyword>
<evidence type="ECO:0000259" key="4">
    <source>
        <dbReference type="Pfam" id="PF13847"/>
    </source>
</evidence>
<dbReference type="PANTHER" id="PTHR18895:SF74">
    <property type="entry name" value="MTRF1L RELEASE FACTOR GLUTAMINE METHYLTRANSFERASE"/>
    <property type="match status" value="1"/>
</dbReference>
<name>D5EVZ6_XYLR2</name>
<gene>
    <name evidence="6" type="ordered locus">PRU_2398</name>
</gene>
<dbReference type="InterPro" id="IPR025714">
    <property type="entry name" value="Methyltranfer_dom"/>
</dbReference>